<dbReference type="Gene3D" id="2.40.40.10">
    <property type="entry name" value="RlpA-like domain"/>
    <property type="match status" value="1"/>
</dbReference>
<dbReference type="InterPro" id="IPR051477">
    <property type="entry name" value="Expansin_CellWall"/>
</dbReference>
<feature type="signal peptide" evidence="3">
    <location>
        <begin position="1"/>
        <end position="19"/>
    </location>
</feature>
<accession>A0AAI8YZW8</accession>
<reference evidence="4" key="1">
    <citation type="submission" date="2023-11" db="EMBL/GenBank/DDBJ databases">
        <authorList>
            <person name="Alioto T."/>
            <person name="Alioto T."/>
            <person name="Gomez Garrido J."/>
        </authorList>
    </citation>
    <scope>NUCLEOTIDE SEQUENCE</scope>
</reference>
<dbReference type="CDD" id="cd22191">
    <property type="entry name" value="DPBB_RlpA_EXP_N-like"/>
    <property type="match status" value="1"/>
</dbReference>
<feature type="compositionally biased region" description="Low complexity" evidence="2">
    <location>
        <begin position="69"/>
        <end position="181"/>
    </location>
</feature>
<gene>
    <name evidence="4" type="ORF">LECACI_7A005058</name>
</gene>
<feature type="chain" id="PRO_5042519621" evidence="3">
    <location>
        <begin position="20"/>
        <end position="300"/>
    </location>
</feature>
<dbReference type="Proteomes" id="UP001296104">
    <property type="component" value="Unassembled WGS sequence"/>
</dbReference>
<feature type="region of interest" description="Disordered" evidence="2">
    <location>
        <begin position="59"/>
        <end position="186"/>
    </location>
</feature>
<proteinExistence type="predicted"/>
<dbReference type="PANTHER" id="PTHR31836">
    <property type="match status" value="1"/>
</dbReference>
<dbReference type="EMBL" id="CAVMBE010000031">
    <property type="protein sequence ID" value="CAK4027190.1"/>
    <property type="molecule type" value="Genomic_DNA"/>
</dbReference>
<evidence type="ECO:0000256" key="3">
    <source>
        <dbReference type="SAM" id="SignalP"/>
    </source>
</evidence>
<protein>
    <submittedName>
        <fullName evidence="4">Uncharacterized protein</fullName>
    </submittedName>
</protein>
<comment type="caution">
    <text evidence="4">The sequence shown here is derived from an EMBL/GenBank/DDBJ whole genome shotgun (WGS) entry which is preliminary data.</text>
</comment>
<keyword evidence="5" id="KW-1185">Reference proteome</keyword>
<dbReference type="PANTHER" id="PTHR31836:SF28">
    <property type="entry name" value="SRCR DOMAIN-CONTAINING PROTEIN-RELATED"/>
    <property type="match status" value="1"/>
</dbReference>
<sequence>MYAQSLLAVTGALLSVVAAVPMVGEPHHKHHRAHKRDIVWQTEIDEVIVTVPVTKTVWIEPGETPPTGPDSYSAPASSSAPAVQPAAYTPSPESSAPAYSAPASSAPASSATTESSAPAAPAYTAPSSSSAPVSSAYTAPSSSSAPAVSAYTPTTTSSAAPAYTSSTTSSAAPASSSASTTGSGSGLTYGLGQSGKTYSGDLTYYAPGLGACGYTNTTDQPIIAIGEALFDSYNNGNSNNNPLCGKWVTITGKDGQPYKGQIVDRCPGCKVNDLDLSETLFNDATSNGDGRVSNMEWCFD</sequence>
<evidence type="ECO:0000256" key="2">
    <source>
        <dbReference type="SAM" id="MobiDB-lite"/>
    </source>
</evidence>
<organism evidence="4 5">
    <name type="scientific">Lecanosticta acicola</name>
    <dbReference type="NCBI Taxonomy" id="111012"/>
    <lineage>
        <taxon>Eukaryota</taxon>
        <taxon>Fungi</taxon>
        <taxon>Dikarya</taxon>
        <taxon>Ascomycota</taxon>
        <taxon>Pezizomycotina</taxon>
        <taxon>Dothideomycetes</taxon>
        <taxon>Dothideomycetidae</taxon>
        <taxon>Mycosphaerellales</taxon>
        <taxon>Mycosphaerellaceae</taxon>
        <taxon>Lecanosticta</taxon>
    </lineage>
</organism>
<dbReference type="InterPro" id="IPR036908">
    <property type="entry name" value="RlpA-like_sf"/>
</dbReference>
<evidence type="ECO:0000313" key="4">
    <source>
        <dbReference type="EMBL" id="CAK4027190.1"/>
    </source>
</evidence>
<evidence type="ECO:0000313" key="5">
    <source>
        <dbReference type="Proteomes" id="UP001296104"/>
    </source>
</evidence>
<keyword evidence="1 3" id="KW-0732">Signal</keyword>
<evidence type="ECO:0000256" key="1">
    <source>
        <dbReference type="ARBA" id="ARBA00022729"/>
    </source>
</evidence>
<dbReference type="SUPFAM" id="SSF50685">
    <property type="entry name" value="Barwin-like endoglucanases"/>
    <property type="match status" value="1"/>
</dbReference>
<name>A0AAI8YZW8_9PEZI</name>
<dbReference type="AlphaFoldDB" id="A0AAI8YZW8"/>